<keyword evidence="2" id="KW-1185">Reference proteome</keyword>
<sequence>MSLKRRLTAIEETQIAAGLTEGLSVGELAKELGRDTRTLMMYVENSITKPEQDKDFHFCAIESRMLHRVCGTTRQQILQVQ</sequence>
<dbReference type="EMBL" id="OX597821">
    <property type="protein sequence ID" value="CAI9726494.1"/>
    <property type="molecule type" value="Genomic_DNA"/>
</dbReference>
<dbReference type="Proteomes" id="UP001162480">
    <property type="component" value="Chromosome 8"/>
</dbReference>
<protein>
    <submittedName>
        <fullName evidence="1">Uncharacterized protein</fullName>
    </submittedName>
</protein>
<reference evidence="1" key="1">
    <citation type="submission" date="2023-08" db="EMBL/GenBank/DDBJ databases">
        <authorList>
            <person name="Alioto T."/>
            <person name="Alioto T."/>
            <person name="Gomez Garrido J."/>
        </authorList>
    </citation>
    <scope>NUCLEOTIDE SEQUENCE</scope>
</reference>
<proteinExistence type="predicted"/>
<accession>A0AA36B356</accession>
<evidence type="ECO:0000313" key="2">
    <source>
        <dbReference type="Proteomes" id="UP001162480"/>
    </source>
</evidence>
<organism evidence="1 2">
    <name type="scientific">Octopus vulgaris</name>
    <name type="common">Common octopus</name>
    <dbReference type="NCBI Taxonomy" id="6645"/>
    <lineage>
        <taxon>Eukaryota</taxon>
        <taxon>Metazoa</taxon>
        <taxon>Spiralia</taxon>
        <taxon>Lophotrochozoa</taxon>
        <taxon>Mollusca</taxon>
        <taxon>Cephalopoda</taxon>
        <taxon>Coleoidea</taxon>
        <taxon>Octopodiformes</taxon>
        <taxon>Octopoda</taxon>
        <taxon>Incirrata</taxon>
        <taxon>Octopodidae</taxon>
        <taxon>Octopus</taxon>
    </lineage>
</organism>
<evidence type="ECO:0000313" key="1">
    <source>
        <dbReference type="EMBL" id="CAI9726494.1"/>
    </source>
</evidence>
<gene>
    <name evidence="1" type="ORF">OCTVUL_1B016518</name>
</gene>
<dbReference type="AlphaFoldDB" id="A0AA36B356"/>
<name>A0AA36B356_OCTVU</name>